<evidence type="ECO:0000313" key="2">
    <source>
        <dbReference type="Proteomes" id="UP000292445"/>
    </source>
</evidence>
<name>A0A4Q7N727_9BURK</name>
<proteinExistence type="predicted"/>
<sequence>MGGFQGGWVFGRALTQTFLSHGHCGPMSRPANKAGGTYLPPHGFKGTEGAMGVNWYEGMMRWAPHVDADGRVYPLTHLHPFRYELTISDQERVEIRVAFAMHCFTRARAESGGPSQLYKDERETRSFCPDRYALSPRLPTIARELATRRCGYAKSENYVTVDVPVAEGKAALYGVFLNVLRVKDSAGPAVLLTIQSAYELVLGRQLPMRGSIRFTRLVELTLQGIKPRPPRN</sequence>
<reference evidence="1 2" key="1">
    <citation type="submission" date="2019-02" db="EMBL/GenBank/DDBJ databases">
        <title>Genomic Encyclopedia of Type Strains, Phase IV (KMG-IV): sequencing the most valuable type-strain genomes for metagenomic binning, comparative biology and taxonomic classification.</title>
        <authorList>
            <person name="Goeker M."/>
        </authorList>
    </citation>
    <scope>NUCLEOTIDE SEQUENCE [LARGE SCALE GENOMIC DNA]</scope>
    <source>
        <strain evidence="1 2">K24</strain>
    </source>
</reference>
<keyword evidence="2" id="KW-1185">Reference proteome</keyword>
<dbReference type="Proteomes" id="UP000292445">
    <property type="component" value="Unassembled WGS sequence"/>
</dbReference>
<organism evidence="1 2">
    <name type="scientific">Pigmentiphaga kullae</name>
    <dbReference type="NCBI Taxonomy" id="151784"/>
    <lineage>
        <taxon>Bacteria</taxon>
        <taxon>Pseudomonadati</taxon>
        <taxon>Pseudomonadota</taxon>
        <taxon>Betaproteobacteria</taxon>
        <taxon>Burkholderiales</taxon>
        <taxon>Alcaligenaceae</taxon>
        <taxon>Pigmentiphaga</taxon>
    </lineage>
</organism>
<dbReference type="EMBL" id="SGXC01000004">
    <property type="protein sequence ID" value="RZS77153.1"/>
    <property type="molecule type" value="Genomic_DNA"/>
</dbReference>
<gene>
    <name evidence="1" type="ORF">EV675_5881</name>
</gene>
<accession>A0A4Q7N727</accession>
<protein>
    <submittedName>
        <fullName evidence="1">Uncharacterized protein</fullName>
    </submittedName>
</protein>
<comment type="caution">
    <text evidence="1">The sequence shown here is derived from an EMBL/GenBank/DDBJ whole genome shotgun (WGS) entry which is preliminary data.</text>
</comment>
<evidence type="ECO:0000313" key="1">
    <source>
        <dbReference type="EMBL" id="RZS77153.1"/>
    </source>
</evidence>
<dbReference type="AlphaFoldDB" id="A0A4Q7N727"/>